<feature type="transmembrane region" description="Helical" evidence="6">
    <location>
        <begin position="71"/>
        <end position="91"/>
    </location>
</feature>
<dbReference type="GO" id="GO:0005886">
    <property type="term" value="C:plasma membrane"/>
    <property type="evidence" value="ECO:0007669"/>
    <property type="project" value="UniProtKB-SubCell"/>
</dbReference>
<keyword evidence="8" id="KW-1185">Reference proteome</keyword>
<dbReference type="RefSeq" id="WP_176067285.1">
    <property type="nucleotide sequence ID" value="NZ_BJTG01000008.1"/>
</dbReference>
<feature type="transmembrane region" description="Helical" evidence="6">
    <location>
        <begin position="21"/>
        <end position="41"/>
    </location>
</feature>
<organism evidence="7 8">
    <name type="scientific">Anaeromyxobacter diazotrophicus</name>
    <dbReference type="NCBI Taxonomy" id="2590199"/>
    <lineage>
        <taxon>Bacteria</taxon>
        <taxon>Pseudomonadati</taxon>
        <taxon>Myxococcota</taxon>
        <taxon>Myxococcia</taxon>
        <taxon>Myxococcales</taxon>
        <taxon>Cystobacterineae</taxon>
        <taxon>Anaeromyxobacteraceae</taxon>
        <taxon>Anaeromyxobacter</taxon>
    </lineage>
</organism>
<dbReference type="GO" id="GO:0015658">
    <property type="term" value="F:branched-chain amino acid transmembrane transporter activity"/>
    <property type="evidence" value="ECO:0007669"/>
    <property type="project" value="InterPro"/>
</dbReference>
<feature type="transmembrane region" description="Helical" evidence="6">
    <location>
        <begin position="261"/>
        <end position="284"/>
    </location>
</feature>
<keyword evidence="4 6" id="KW-1133">Transmembrane helix</keyword>
<keyword evidence="3 6" id="KW-0812">Transmembrane</keyword>
<dbReference type="EMBL" id="BJTG01000008">
    <property type="protein sequence ID" value="GEJ58588.1"/>
    <property type="molecule type" value="Genomic_DNA"/>
</dbReference>
<feature type="transmembrane region" description="Helical" evidence="6">
    <location>
        <begin position="222"/>
        <end position="241"/>
    </location>
</feature>
<evidence type="ECO:0000256" key="6">
    <source>
        <dbReference type="SAM" id="Phobius"/>
    </source>
</evidence>
<keyword evidence="5 6" id="KW-0472">Membrane</keyword>
<evidence type="ECO:0000313" key="7">
    <source>
        <dbReference type="EMBL" id="GEJ58588.1"/>
    </source>
</evidence>
<feature type="transmembrane region" description="Helical" evidence="6">
    <location>
        <begin position="97"/>
        <end position="117"/>
    </location>
</feature>
<evidence type="ECO:0000256" key="3">
    <source>
        <dbReference type="ARBA" id="ARBA00022692"/>
    </source>
</evidence>
<dbReference type="PANTHER" id="PTHR30482">
    <property type="entry name" value="HIGH-AFFINITY BRANCHED-CHAIN AMINO ACID TRANSPORT SYSTEM PERMEASE"/>
    <property type="match status" value="1"/>
</dbReference>
<dbReference type="InterPro" id="IPR001851">
    <property type="entry name" value="ABC_transp_permease"/>
</dbReference>
<gene>
    <name evidence="7" type="ORF">AMYX_33290</name>
</gene>
<reference evidence="8" key="1">
    <citation type="journal article" date="2020" name="Appl. Environ. Microbiol.">
        <title>Diazotrophic Anaeromyxobacter Isolates from Soils.</title>
        <authorList>
            <person name="Masuda Y."/>
            <person name="Yamanaka H."/>
            <person name="Xu Z.X."/>
            <person name="Shiratori Y."/>
            <person name="Aono T."/>
            <person name="Amachi S."/>
            <person name="Senoo K."/>
            <person name="Itoh H."/>
        </authorList>
    </citation>
    <scope>NUCLEOTIDE SEQUENCE [LARGE SCALE GENOMIC DNA]</scope>
    <source>
        <strain evidence="8">R267</strain>
    </source>
</reference>
<comment type="subcellular location">
    <subcellularLocation>
        <location evidence="1">Cell membrane</location>
        <topology evidence="1">Multi-pass membrane protein</topology>
    </subcellularLocation>
</comment>
<evidence type="ECO:0000256" key="5">
    <source>
        <dbReference type="ARBA" id="ARBA00023136"/>
    </source>
</evidence>
<keyword evidence="2" id="KW-1003">Cell membrane</keyword>
<dbReference type="PANTHER" id="PTHR30482:SF5">
    <property type="entry name" value="ABC TRANSPORTER PERMEASE PROTEIN"/>
    <property type="match status" value="1"/>
</dbReference>
<dbReference type="InterPro" id="IPR043428">
    <property type="entry name" value="LivM-like"/>
</dbReference>
<feature type="transmembrane region" description="Helical" evidence="6">
    <location>
        <begin position="124"/>
        <end position="142"/>
    </location>
</feature>
<feature type="transmembrane region" description="Helical" evidence="6">
    <location>
        <begin position="47"/>
        <end position="64"/>
    </location>
</feature>
<feature type="transmembrane region" description="Helical" evidence="6">
    <location>
        <begin position="173"/>
        <end position="192"/>
    </location>
</feature>
<dbReference type="Pfam" id="PF02653">
    <property type="entry name" value="BPD_transp_2"/>
    <property type="match status" value="1"/>
</dbReference>
<evidence type="ECO:0000313" key="8">
    <source>
        <dbReference type="Proteomes" id="UP000503640"/>
    </source>
</evidence>
<dbReference type="Proteomes" id="UP000503640">
    <property type="component" value="Unassembled WGS sequence"/>
</dbReference>
<name>A0A7I9VQQ1_9BACT</name>
<sequence>MRCGDFKTSYAADMAIFETPVSRWVTVAFLVALLTVPAFASSYWLDVLNRIAIAAIAALGLNILTGFTGQISLGNAAFMAVGAYATAALAGKAGLPFAMTIPLSGLVAAAAGMVFGIPSLRLKGLYLAMATLAAHFIVEFTASHWDGMTGGVNGISIPPASLGSFELGDDARLFYLFIPLAAFLTLFARNLFRTRVGKAFVAIRDQDISAEVMGVRVFRYKLLAFGVSSFYVGVAGSLTAYQARIISPENFPISLAIDQLGMVIIGGLGSVQGALFGAAFMTLLPELLRLATGALTGEFPHLTTLFAPLRTGLFGLVIVLFLVFEPDGLAARWRLIKTYWKLYPFSY</sequence>
<protein>
    <submittedName>
        <fullName evidence="7">Branched-chain amino acid ABC transporter permease</fullName>
    </submittedName>
</protein>
<evidence type="ECO:0000256" key="2">
    <source>
        <dbReference type="ARBA" id="ARBA00022475"/>
    </source>
</evidence>
<feature type="transmembrane region" description="Helical" evidence="6">
    <location>
        <begin position="305"/>
        <end position="324"/>
    </location>
</feature>
<proteinExistence type="predicted"/>
<evidence type="ECO:0000256" key="1">
    <source>
        <dbReference type="ARBA" id="ARBA00004651"/>
    </source>
</evidence>
<comment type="caution">
    <text evidence="7">The sequence shown here is derived from an EMBL/GenBank/DDBJ whole genome shotgun (WGS) entry which is preliminary data.</text>
</comment>
<dbReference type="AlphaFoldDB" id="A0A7I9VQQ1"/>
<dbReference type="CDD" id="cd06581">
    <property type="entry name" value="TM_PBP1_LivM_like"/>
    <property type="match status" value="1"/>
</dbReference>
<evidence type="ECO:0000256" key="4">
    <source>
        <dbReference type="ARBA" id="ARBA00022989"/>
    </source>
</evidence>
<accession>A0A7I9VQQ1</accession>